<dbReference type="AlphaFoldDB" id="A0A2T0MD56"/>
<dbReference type="EMBL" id="PVYX01000002">
    <property type="protein sequence ID" value="PRX55425.1"/>
    <property type="molecule type" value="Genomic_DNA"/>
</dbReference>
<dbReference type="RefSeq" id="WP_106147274.1">
    <property type="nucleotide sequence ID" value="NZ_PVYX01000002.1"/>
</dbReference>
<evidence type="ECO:0000313" key="2">
    <source>
        <dbReference type="Proteomes" id="UP000237640"/>
    </source>
</evidence>
<sequence>MKYLFIASLWIIHSFATNYLQDCSKPIVEDVSNVLVIKCSFSRNHYSAFEKSLPALYVTELSRPTLDLPFPKTYENDFFDFIETSSKSVIETLSAAPDDIDPFMELGAFEVWDEISDDAISDPEENYLHIDFTPVFYNIPFNLAIIRGVPDIPPEFIF</sequence>
<protein>
    <submittedName>
        <fullName evidence="1">Uncharacterized protein</fullName>
    </submittedName>
</protein>
<name>A0A2T0MD56_9FLAO</name>
<proteinExistence type="predicted"/>
<dbReference type="Proteomes" id="UP000237640">
    <property type="component" value="Unassembled WGS sequence"/>
</dbReference>
<comment type="caution">
    <text evidence="1">The sequence shown here is derived from an EMBL/GenBank/DDBJ whole genome shotgun (WGS) entry which is preliminary data.</text>
</comment>
<keyword evidence="2" id="KW-1185">Reference proteome</keyword>
<organism evidence="1 2">
    <name type="scientific">Flagellimonas meridianipacifica</name>
    <dbReference type="NCBI Taxonomy" id="1080225"/>
    <lineage>
        <taxon>Bacteria</taxon>
        <taxon>Pseudomonadati</taxon>
        <taxon>Bacteroidota</taxon>
        <taxon>Flavobacteriia</taxon>
        <taxon>Flavobacteriales</taxon>
        <taxon>Flavobacteriaceae</taxon>
        <taxon>Flagellimonas</taxon>
    </lineage>
</organism>
<accession>A0A2T0MD56</accession>
<reference evidence="1 2" key="1">
    <citation type="submission" date="2018-03" db="EMBL/GenBank/DDBJ databases">
        <title>Genomic Encyclopedia of Archaeal and Bacterial Type Strains, Phase II (KMG-II): from individual species to whole genera.</title>
        <authorList>
            <person name="Goeker M."/>
        </authorList>
    </citation>
    <scope>NUCLEOTIDE SEQUENCE [LARGE SCALE GENOMIC DNA]</scope>
    <source>
        <strain evidence="1 2">DSM 25027</strain>
    </source>
</reference>
<evidence type="ECO:0000313" key="1">
    <source>
        <dbReference type="EMBL" id="PRX55425.1"/>
    </source>
</evidence>
<gene>
    <name evidence="1" type="ORF">CLV81_3837</name>
</gene>